<reference evidence="2 3" key="1">
    <citation type="submission" date="2020-04" db="EMBL/GenBank/DDBJ databases">
        <authorList>
            <person name="De Canck E."/>
        </authorList>
    </citation>
    <scope>NUCLEOTIDE SEQUENCE [LARGE SCALE GENOMIC DNA]</scope>
    <source>
        <strain evidence="2 3">LMG 27174</strain>
    </source>
</reference>
<sequence>MSTCSEPHRAYHDHQDSTNRGRTAIRHGGHAACLHDGHLHHPHEDHCDNHGPVETA</sequence>
<organism evidence="2 3">
    <name type="scientific">Paraburkholderia rhynchosiae</name>
    <dbReference type="NCBI Taxonomy" id="487049"/>
    <lineage>
        <taxon>Bacteria</taxon>
        <taxon>Pseudomonadati</taxon>
        <taxon>Pseudomonadota</taxon>
        <taxon>Betaproteobacteria</taxon>
        <taxon>Burkholderiales</taxon>
        <taxon>Burkholderiaceae</taxon>
        <taxon>Paraburkholderia</taxon>
    </lineage>
</organism>
<protein>
    <submittedName>
        <fullName evidence="2">Uncharacterized protein</fullName>
    </submittedName>
</protein>
<feature type="compositionally biased region" description="Basic and acidic residues" evidence="1">
    <location>
        <begin position="33"/>
        <end position="56"/>
    </location>
</feature>
<dbReference type="AlphaFoldDB" id="A0A6J5CPJ0"/>
<gene>
    <name evidence="2" type="ORF">LMG27174_06778</name>
</gene>
<dbReference type="Proteomes" id="UP000494205">
    <property type="component" value="Unassembled WGS sequence"/>
</dbReference>
<name>A0A6J5CPJ0_9BURK</name>
<dbReference type="EMBL" id="CADIJZ010000048">
    <property type="protein sequence ID" value="CAB3741684.1"/>
    <property type="molecule type" value="Genomic_DNA"/>
</dbReference>
<evidence type="ECO:0000313" key="3">
    <source>
        <dbReference type="Proteomes" id="UP000494205"/>
    </source>
</evidence>
<evidence type="ECO:0000256" key="1">
    <source>
        <dbReference type="SAM" id="MobiDB-lite"/>
    </source>
</evidence>
<feature type="region of interest" description="Disordered" evidence="1">
    <location>
        <begin position="1"/>
        <end position="56"/>
    </location>
</feature>
<proteinExistence type="predicted"/>
<evidence type="ECO:0000313" key="2">
    <source>
        <dbReference type="EMBL" id="CAB3741684.1"/>
    </source>
</evidence>
<feature type="compositionally biased region" description="Basic and acidic residues" evidence="1">
    <location>
        <begin position="1"/>
        <end position="19"/>
    </location>
</feature>
<accession>A0A6J5CPJ0</accession>